<dbReference type="EMBL" id="CAJNOC010000330">
    <property type="protein sequence ID" value="CAF0746137.1"/>
    <property type="molecule type" value="Genomic_DNA"/>
</dbReference>
<reference evidence="1" key="1">
    <citation type="submission" date="2021-02" db="EMBL/GenBank/DDBJ databases">
        <authorList>
            <person name="Nowell W R."/>
        </authorList>
    </citation>
    <scope>NUCLEOTIDE SEQUENCE</scope>
    <source>
        <strain evidence="1">Ploen Becks lab</strain>
    </source>
</reference>
<comment type="caution">
    <text evidence="1">The sequence shown here is derived from an EMBL/GenBank/DDBJ whole genome shotgun (WGS) entry which is preliminary data.</text>
</comment>
<evidence type="ECO:0000313" key="2">
    <source>
        <dbReference type="Proteomes" id="UP000663879"/>
    </source>
</evidence>
<dbReference type="PANTHER" id="PTHR35354">
    <property type="entry name" value="RGD1561648"/>
    <property type="match status" value="1"/>
</dbReference>
<proteinExistence type="predicted"/>
<protein>
    <submittedName>
        <fullName evidence="1">Uncharacterized protein</fullName>
    </submittedName>
</protein>
<name>A0A813NZU5_9BILA</name>
<dbReference type="InterPro" id="IPR027878">
    <property type="entry name" value="DUF4551"/>
</dbReference>
<organism evidence="1 2">
    <name type="scientific">Brachionus calyciflorus</name>
    <dbReference type="NCBI Taxonomy" id="104777"/>
    <lineage>
        <taxon>Eukaryota</taxon>
        <taxon>Metazoa</taxon>
        <taxon>Spiralia</taxon>
        <taxon>Gnathifera</taxon>
        <taxon>Rotifera</taxon>
        <taxon>Eurotatoria</taxon>
        <taxon>Monogononta</taxon>
        <taxon>Pseudotrocha</taxon>
        <taxon>Ploima</taxon>
        <taxon>Brachionidae</taxon>
        <taxon>Brachionus</taxon>
    </lineage>
</organism>
<evidence type="ECO:0000313" key="1">
    <source>
        <dbReference type="EMBL" id="CAF0746137.1"/>
    </source>
</evidence>
<gene>
    <name evidence="1" type="ORF">OXX778_LOCUS3659</name>
</gene>
<dbReference type="AlphaFoldDB" id="A0A813NZU5"/>
<dbReference type="PANTHER" id="PTHR35354:SF1">
    <property type="entry name" value="RGD1561648"/>
    <property type="match status" value="1"/>
</dbReference>
<dbReference type="OrthoDB" id="6022562at2759"/>
<accession>A0A813NZU5</accession>
<sequence>MASRKRPESVTRINARVENFLAQKLGAENVEFYEQESCIEDNKKKFFFGKFGFRSLIICDDRIYIADNPPKNLDNYVFFDDIIDIKTIDDIPKFLSGVEKENAVHIRIKFYNNPKRKKDFEKLKNKLIELKKDIVFSKSVDNKLLEIELNTPRAILSSRSGRDVEKELISMSTFREWTSYLSNNETLRLDLDFTNRSDLMLTNRTLKSVRFDDETKKNEKNEEEKNIDPLTDKAVKQRYQTLIEMVNKSRLNNTTLGNNSQDLNLFSLSLPLTPRSIDGKSLPEYTKLADDTNITYVSKNTSRSLQDISDKINKDFIKDCEKVEDTLDIYVLNPKSKIFQTLKVAHFNSKLRGTLNFHLTIEEMNKSYERKFEKKSKLDKRFKQLKTCIFNNVDNLVEMSNLYDDLLRITYDFTYMKKCFWNSSDFYIFTVKQLNRYIPITVTNMNLGKTSGLRRVKELELSIVLVETLIIMFQETEFFSNRNEILYEEKCKYLSNLIKSLICDPEIAELIEKSYDDEIYDLKTQMKAQLLDLTLVSCILLWEILHFISLNSWNGADFNLEILIKIIEKSEYLEIFLSRVIGELSKLLNTSDSVLLSPKETIVAYKILSFLYTLIEKSTTSKIKKILKDNYYEEFKYYFNEDRIRLKTFNYYPIIDDLLIIVKKLSRHIM</sequence>
<keyword evidence="2" id="KW-1185">Reference proteome</keyword>
<dbReference type="Proteomes" id="UP000663879">
    <property type="component" value="Unassembled WGS sequence"/>
</dbReference>
<dbReference type="Pfam" id="PF15087">
    <property type="entry name" value="DUF4551"/>
    <property type="match status" value="1"/>
</dbReference>